<evidence type="ECO:0000313" key="3">
    <source>
        <dbReference type="Proteomes" id="UP000219327"/>
    </source>
</evidence>
<dbReference type="Proteomes" id="UP000219327">
    <property type="component" value="Unassembled WGS sequence"/>
</dbReference>
<organism evidence="2 3">
    <name type="scientific">OM182 bacterium MED-G24</name>
    <dbReference type="NCBI Taxonomy" id="1986255"/>
    <lineage>
        <taxon>Bacteria</taxon>
        <taxon>Pseudomonadati</taxon>
        <taxon>Pseudomonadota</taxon>
        <taxon>Gammaproteobacteria</taxon>
        <taxon>OMG group</taxon>
        <taxon>OM182 clade</taxon>
    </lineage>
</organism>
<dbReference type="InterPro" id="IPR041854">
    <property type="entry name" value="BFD-like_2Fe2S-bd_dom_sf"/>
</dbReference>
<protein>
    <recommendedName>
        <fullName evidence="1">BFD-like [2Fe-2S]-binding domain-containing protein</fullName>
    </recommendedName>
</protein>
<dbReference type="Gene3D" id="1.10.10.1100">
    <property type="entry name" value="BFD-like [2Fe-2S]-binding domain"/>
    <property type="match status" value="1"/>
</dbReference>
<evidence type="ECO:0000259" key="1">
    <source>
        <dbReference type="Pfam" id="PF04324"/>
    </source>
</evidence>
<feature type="domain" description="BFD-like [2Fe-2S]-binding" evidence="1">
    <location>
        <begin position="6"/>
        <end position="49"/>
    </location>
</feature>
<name>A0A2A5WZ33_9GAMM</name>
<dbReference type="InterPro" id="IPR007419">
    <property type="entry name" value="BFD-like_2Fe2S-bd_dom"/>
</dbReference>
<gene>
    <name evidence="2" type="ORF">CNE99_01260</name>
</gene>
<accession>A0A2A5WZ33</accession>
<comment type="caution">
    <text evidence="2">The sequence shown here is derived from an EMBL/GenBank/DDBJ whole genome shotgun (WGS) entry which is preliminary data.</text>
</comment>
<dbReference type="CDD" id="cd19942">
    <property type="entry name" value="Fer2_BFD-like"/>
    <property type="match status" value="1"/>
</dbReference>
<dbReference type="AlphaFoldDB" id="A0A2A5WZ33"/>
<dbReference type="EMBL" id="NTKD01000003">
    <property type="protein sequence ID" value="PDH41681.1"/>
    <property type="molecule type" value="Genomic_DNA"/>
</dbReference>
<reference evidence="2 3" key="1">
    <citation type="submission" date="2017-08" db="EMBL/GenBank/DDBJ databases">
        <title>Fine stratification of microbial communities through a metagenomic profile of the photic zone.</title>
        <authorList>
            <person name="Haro-Moreno J.M."/>
            <person name="Lopez-Perez M."/>
            <person name="De La Torre J."/>
            <person name="Picazo A."/>
            <person name="Camacho A."/>
            <person name="Rodriguez-Valera F."/>
        </authorList>
    </citation>
    <scope>NUCLEOTIDE SEQUENCE [LARGE SCALE GENOMIC DNA]</scope>
    <source>
        <strain evidence="2">MED-G24</strain>
    </source>
</reference>
<dbReference type="Pfam" id="PF04324">
    <property type="entry name" value="Fer2_BFD"/>
    <property type="match status" value="1"/>
</dbReference>
<proteinExistence type="predicted"/>
<sequence length="80" mass="8624">MAEITICYCFNVTKADIEERLAEGKSLDEIRADTGLGWGCGGCARIAEKLWGENGNPNDPSFYFNAMDTDSSSGAEHGTD</sequence>
<evidence type="ECO:0000313" key="2">
    <source>
        <dbReference type="EMBL" id="PDH41681.1"/>
    </source>
</evidence>